<sequence>MEIEELNMSLEDNEWPFEYTSHDRTIARAIVYLEDDFYFVKVDRDDDFGKASYIETSGGGVDIDEALDLAIKRELSEELGVEVNIISKIGIVSDYYNQIHRHNINHYFLCEIKSFGNKHMTEDEINLWHLSTIKLKYEEALSLYEKNRDTKIGRLIANREVPVLKKAKEILDNMK</sequence>
<name>A0A397RUE5_9MOLU</name>
<dbReference type="Gene3D" id="3.90.79.10">
    <property type="entry name" value="Nucleoside Triphosphate Pyrophosphohydrolase"/>
    <property type="match status" value="1"/>
</dbReference>
<dbReference type="PROSITE" id="PS51462">
    <property type="entry name" value="NUDIX"/>
    <property type="match status" value="1"/>
</dbReference>
<evidence type="ECO:0000256" key="2">
    <source>
        <dbReference type="ARBA" id="ARBA00022801"/>
    </source>
</evidence>
<dbReference type="Proteomes" id="UP000266506">
    <property type="component" value="Unassembled WGS sequence"/>
</dbReference>
<accession>A0A397RUE5</accession>
<evidence type="ECO:0000313" key="4">
    <source>
        <dbReference type="EMBL" id="RIA75745.1"/>
    </source>
</evidence>
<dbReference type="SUPFAM" id="SSF55811">
    <property type="entry name" value="Nudix"/>
    <property type="match status" value="1"/>
</dbReference>
<dbReference type="OrthoDB" id="2315469at2"/>
<gene>
    <name evidence="4" type="ORF">EI71_01152</name>
</gene>
<comment type="caution">
    <text evidence="4">The sequence shown here is derived from an EMBL/GenBank/DDBJ whole genome shotgun (WGS) entry which is preliminary data.</text>
</comment>
<dbReference type="InParanoid" id="A0A397RUE5"/>
<evidence type="ECO:0000259" key="3">
    <source>
        <dbReference type="PROSITE" id="PS51462"/>
    </source>
</evidence>
<evidence type="ECO:0000256" key="1">
    <source>
        <dbReference type="ARBA" id="ARBA00005582"/>
    </source>
</evidence>
<dbReference type="AlphaFoldDB" id="A0A397RUE5"/>
<dbReference type="InterPro" id="IPR000086">
    <property type="entry name" value="NUDIX_hydrolase_dom"/>
</dbReference>
<dbReference type="Pfam" id="PF00293">
    <property type="entry name" value="NUDIX"/>
    <property type="match status" value="1"/>
</dbReference>
<protein>
    <submittedName>
        <fullName evidence="4">NUDIX domain-containing protein</fullName>
    </submittedName>
</protein>
<dbReference type="PANTHER" id="PTHR43736">
    <property type="entry name" value="ADP-RIBOSE PYROPHOSPHATASE"/>
    <property type="match status" value="1"/>
</dbReference>
<evidence type="ECO:0000313" key="5">
    <source>
        <dbReference type="Proteomes" id="UP000266506"/>
    </source>
</evidence>
<dbReference type="InterPro" id="IPR020084">
    <property type="entry name" value="NUDIX_hydrolase_CS"/>
</dbReference>
<dbReference type="EMBL" id="QXEV01000011">
    <property type="protein sequence ID" value="RIA75745.1"/>
    <property type="molecule type" value="Genomic_DNA"/>
</dbReference>
<dbReference type="PROSITE" id="PS00893">
    <property type="entry name" value="NUDIX_BOX"/>
    <property type="match status" value="1"/>
</dbReference>
<feature type="domain" description="Nudix hydrolase" evidence="3">
    <location>
        <begin position="22"/>
        <end position="160"/>
    </location>
</feature>
<organism evidence="4 5">
    <name type="scientific">Anaeroplasma bactoclasticum</name>
    <dbReference type="NCBI Taxonomy" id="2088"/>
    <lineage>
        <taxon>Bacteria</taxon>
        <taxon>Bacillati</taxon>
        <taxon>Mycoplasmatota</taxon>
        <taxon>Mollicutes</taxon>
        <taxon>Anaeroplasmatales</taxon>
        <taxon>Anaeroplasmataceae</taxon>
        <taxon>Anaeroplasma</taxon>
    </lineage>
</organism>
<proteinExistence type="inferred from homology"/>
<dbReference type="GO" id="GO:0016787">
    <property type="term" value="F:hydrolase activity"/>
    <property type="evidence" value="ECO:0007669"/>
    <property type="project" value="UniProtKB-KW"/>
</dbReference>
<dbReference type="InterPro" id="IPR015797">
    <property type="entry name" value="NUDIX_hydrolase-like_dom_sf"/>
</dbReference>
<dbReference type="PANTHER" id="PTHR43736:SF1">
    <property type="entry name" value="DIHYDRONEOPTERIN TRIPHOSPHATE DIPHOSPHATASE"/>
    <property type="match status" value="1"/>
</dbReference>
<reference evidence="4 5" key="1">
    <citation type="submission" date="2018-08" db="EMBL/GenBank/DDBJ databases">
        <title>Genomic Encyclopedia of Archaeal and Bacterial Type Strains, Phase II (KMG-II): from individual species to whole genera.</title>
        <authorList>
            <person name="Goeker M."/>
        </authorList>
    </citation>
    <scope>NUCLEOTIDE SEQUENCE [LARGE SCALE GENOMIC DNA]</scope>
    <source>
        <strain evidence="4 5">ATCC 27112</strain>
    </source>
</reference>
<keyword evidence="2" id="KW-0378">Hydrolase</keyword>
<comment type="similarity">
    <text evidence="1">Belongs to the Nudix hydrolase family.</text>
</comment>
<keyword evidence="5" id="KW-1185">Reference proteome</keyword>